<organism evidence="3 4">
    <name type="scientific">Butyrivibrio hungatei</name>
    <dbReference type="NCBI Taxonomy" id="185008"/>
    <lineage>
        <taxon>Bacteria</taxon>
        <taxon>Bacillati</taxon>
        <taxon>Bacillota</taxon>
        <taxon>Clostridia</taxon>
        <taxon>Lachnospirales</taxon>
        <taxon>Lachnospiraceae</taxon>
        <taxon>Butyrivibrio</taxon>
    </lineage>
</organism>
<feature type="transmembrane region" description="Helical" evidence="1">
    <location>
        <begin position="53"/>
        <end position="75"/>
    </location>
</feature>
<dbReference type="OrthoDB" id="9782250at2"/>
<evidence type="ECO:0000256" key="1">
    <source>
        <dbReference type="SAM" id="Phobius"/>
    </source>
</evidence>
<evidence type="ECO:0000259" key="2">
    <source>
        <dbReference type="Pfam" id="PF02517"/>
    </source>
</evidence>
<feature type="transmembrane region" description="Helical" evidence="1">
    <location>
        <begin position="140"/>
        <end position="162"/>
    </location>
</feature>
<evidence type="ECO:0000313" key="4">
    <source>
        <dbReference type="Proteomes" id="UP000183047"/>
    </source>
</evidence>
<evidence type="ECO:0000313" key="3">
    <source>
        <dbReference type="EMBL" id="SCX74822.1"/>
    </source>
</evidence>
<dbReference type="AlphaFoldDB" id="A0A1G5AAB1"/>
<protein>
    <recommendedName>
        <fullName evidence="2">CAAX prenyl protease 2/Lysostaphin resistance protein A-like domain-containing protein</fullName>
    </recommendedName>
</protein>
<dbReference type="PANTHER" id="PTHR36435">
    <property type="entry name" value="SLR1288 PROTEIN"/>
    <property type="match status" value="1"/>
</dbReference>
<proteinExistence type="predicted"/>
<keyword evidence="4" id="KW-1185">Reference proteome</keyword>
<dbReference type="RefSeq" id="WP_074460900.1">
    <property type="nucleotide sequence ID" value="NZ_FMUR01000003.1"/>
</dbReference>
<feature type="transmembrane region" description="Helical" evidence="1">
    <location>
        <begin position="100"/>
        <end position="120"/>
    </location>
</feature>
<sequence>MNQSLKPKMKTILFAALLIVLMLAIQVIAGVFAGVAVSLGTVLTGNNLGYESLIPLSVLLSQMACLIIFGIWYYAKYVKKDKNEGVYESGLKKISNFKDLAFIIALSVAGFFFANIVSQIEVAVMPEAGKEFESMMESVLGNGSIIGVISAALIAPISEEIVFRGLLVRNAKKVFGLIGCMVLSGIAFGIVHLNPIQSIYAIPLGMLLAYLAYMYNSIIPAILLHMINNSLSVFFPMIYHGEFSYIIYILLCVVFIAFAVVIKKFLFKKELVVS</sequence>
<keyword evidence="1" id="KW-0812">Transmembrane</keyword>
<dbReference type="PANTHER" id="PTHR36435:SF1">
    <property type="entry name" value="CAAX AMINO TERMINAL PROTEASE FAMILY PROTEIN"/>
    <property type="match status" value="1"/>
</dbReference>
<name>A0A1G5AAB1_9FIRM</name>
<dbReference type="GO" id="GO:0080120">
    <property type="term" value="P:CAAX-box protein maturation"/>
    <property type="evidence" value="ECO:0007669"/>
    <property type="project" value="UniProtKB-ARBA"/>
</dbReference>
<feature type="transmembrane region" description="Helical" evidence="1">
    <location>
        <begin position="199"/>
        <end position="215"/>
    </location>
</feature>
<dbReference type="InterPro" id="IPR052710">
    <property type="entry name" value="CAAX_protease"/>
</dbReference>
<reference evidence="4" key="1">
    <citation type="submission" date="2016-10" db="EMBL/GenBank/DDBJ databases">
        <authorList>
            <person name="Varghese N."/>
            <person name="Submissions S."/>
        </authorList>
    </citation>
    <scope>NUCLEOTIDE SEQUENCE [LARGE SCALE GENOMIC DNA]</scope>
    <source>
        <strain evidence="4">XBD2006</strain>
    </source>
</reference>
<dbReference type="Proteomes" id="UP000183047">
    <property type="component" value="Unassembled WGS sequence"/>
</dbReference>
<gene>
    <name evidence="3" type="ORF">SAMN02910451_00012</name>
</gene>
<keyword evidence="1" id="KW-0472">Membrane</keyword>
<dbReference type="GO" id="GO:0004175">
    <property type="term" value="F:endopeptidase activity"/>
    <property type="evidence" value="ECO:0007669"/>
    <property type="project" value="UniProtKB-ARBA"/>
</dbReference>
<dbReference type="EMBL" id="FMUR01000003">
    <property type="protein sequence ID" value="SCX74822.1"/>
    <property type="molecule type" value="Genomic_DNA"/>
</dbReference>
<feature type="transmembrane region" description="Helical" evidence="1">
    <location>
        <begin position="174"/>
        <end position="193"/>
    </location>
</feature>
<dbReference type="Pfam" id="PF02517">
    <property type="entry name" value="Rce1-like"/>
    <property type="match status" value="1"/>
</dbReference>
<feature type="transmembrane region" description="Helical" evidence="1">
    <location>
        <begin position="245"/>
        <end position="262"/>
    </location>
</feature>
<accession>A0A1G5AAB1</accession>
<feature type="transmembrane region" description="Helical" evidence="1">
    <location>
        <begin position="12"/>
        <end position="33"/>
    </location>
</feature>
<dbReference type="InterPro" id="IPR003675">
    <property type="entry name" value="Rce1/LyrA-like_dom"/>
</dbReference>
<keyword evidence="1" id="KW-1133">Transmembrane helix</keyword>
<feature type="domain" description="CAAX prenyl protease 2/Lysostaphin resistance protein A-like" evidence="2">
    <location>
        <begin position="144"/>
        <end position="230"/>
    </location>
</feature>